<organism evidence="2 3">
    <name type="scientific">Bradyrhizobium sediminis</name>
    <dbReference type="NCBI Taxonomy" id="2840469"/>
    <lineage>
        <taxon>Bacteria</taxon>
        <taxon>Pseudomonadati</taxon>
        <taxon>Pseudomonadota</taxon>
        <taxon>Alphaproteobacteria</taxon>
        <taxon>Hyphomicrobiales</taxon>
        <taxon>Nitrobacteraceae</taxon>
        <taxon>Bradyrhizobium</taxon>
    </lineage>
</organism>
<gene>
    <name evidence="2" type="ORF">KMZ29_22855</name>
</gene>
<dbReference type="EMBL" id="CP076134">
    <property type="protein sequence ID" value="QWG12512.1"/>
    <property type="molecule type" value="Genomic_DNA"/>
</dbReference>
<dbReference type="InterPro" id="IPR042100">
    <property type="entry name" value="Bug_dom1"/>
</dbReference>
<evidence type="ECO:0000313" key="3">
    <source>
        <dbReference type="Proteomes" id="UP000680839"/>
    </source>
</evidence>
<evidence type="ECO:0000313" key="2">
    <source>
        <dbReference type="EMBL" id="QWG12512.1"/>
    </source>
</evidence>
<protein>
    <submittedName>
        <fullName evidence="2">Tripartite tricarboxylate transporter substrate binding protein</fullName>
    </submittedName>
</protein>
<dbReference type="PANTHER" id="PTHR42928:SF5">
    <property type="entry name" value="BLR1237 PROTEIN"/>
    <property type="match status" value="1"/>
</dbReference>
<comment type="similarity">
    <text evidence="1">Belongs to the UPF0065 (bug) family.</text>
</comment>
<name>A0A975NCC5_9BRAD</name>
<dbReference type="InterPro" id="IPR005064">
    <property type="entry name" value="BUG"/>
</dbReference>
<dbReference type="RefSeq" id="WP_215621321.1">
    <property type="nucleotide sequence ID" value="NZ_CP076134.1"/>
</dbReference>
<dbReference type="Gene3D" id="3.40.190.10">
    <property type="entry name" value="Periplasmic binding protein-like II"/>
    <property type="match status" value="1"/>
</dbReference>
<proteinExistence type="inferred from homology"/>
<dbReference type="SUPFAM" id="SSF53850">
    <property type="entry name" value="Periplasmic binding protein-like II"/>
    <property type="match status" value="1"/>
</dbReference>
<dbReference type="PANTHER" id="PTHR42928">
    <property type="entry name" value="TRICARBOXYLATE-BINDING PROTEIN"/>
    <property type="match status" value="1"/>
</dbReference>
<accession>A0A975NCC5</accession>
<dbReference type="Proteomes" id="UP000680839">
    <property type="component" value="Chromosome"/>
</dbReference>
<dbReference type="AlphaFoldDB" id="A0A975NCC5"/>
<dbReference type="CDD" id="cd07012">
    <property type="entry name" value="PBP2_Bug_TTT"/>
    <property type="match status" value="1"/>
</dbReference>
<dbReference type="Pfam" id="PF03401">
    <property type="entry name" value="TctC"/>
    <property type="match status" value="1"/>
</dbReference>
<evidence type="ECO:0000256" key="1">
    <source>
        <dbReference type="ARBA" id="ARBA00006987"/>
    </source>
</evidence>
<dbReference type="Gene3D" id="3.40.190.150">
    <property type="entry name" value="Bordetella uptake gene, domain 1"/>
    <property type="match status" value="1"/>
</dbReference>
<sequence length="325" mass="34636">MSISNRSAAVIAILLGVVLSWSSAVVAADWPHRTVRLILPVPAGSAADFSARLFAERLSQRWGQPVIVENRPGADGVIGVSAFLSADDDHTLLYSISAVYTVHPITREKLPYDPVRELVPISPTSDVVLAIAASEKSSIRSLDGLVQTARAQPGKLNWAGSPGLPPFVVGGFFKNSKLDLVVVSYRDLAPALQDLGEGRIDVFAHALGVIMPQVQSGKARLLAVASDVRVPLAPDVPTVTEAGFPELRMDGVVGFYGKRGMSEALRDRIASDVRAVASDPGIRERLAAVGQAARPGTASEFAALLDQYRRRLADLAKTIDFKATQ</sequence>
<reference evidence="2" key="1">
    <citation type="submission" date="2021-06" db="EMBL/GenBank/DDBJ databases">
        <title>Bradyrhizobium sp. S2-20-1 Genome sequencing.</title>
        <authorList>
            <person name="Jin L."/>
        </authorList>
    </citation>
    <scope>NUCLEOTIDE SEQUENCE</scope>
    <source>
        <strain evidence="2">S2-20-1</strain>
    </source>
</reference>
<dbReference type="PIRSF" id="PIRSF017082">
    <property type="entry name" value="YflP"/>
    <property type="match status" value="1"/>
</dbReference>